<feature type="region of interest" description="Disordered" evidence="1">
    <location>
        <begin position="307"/>
        <end position="363"/>
    </location>
</feature>
<evidence type="ECO:0000256" key="1">
    <source>
        <dbReference type="SAM" id="MobiDB-lite"/>
    </source>
</evidence>
<feature type="compositionally biased region" description="Polar residues" evidence="1">
    <location>
        <begin position="326"/>
        <end position="336"/>
    </location>
</feature>
<dbReference type="EMBL" id="MU005971">
    <property type="protein sequence ID" value="KAF2861609.1"/>
    <property type="molecule type" value="Genomic_DNA"/>
</dbReference>
<gene>
    <name evidence="2" type="ORF">K470DRAFT_256735</name>
</gene>
<feature type="compositionally biased region" description="Polar residues" evidence="1">
    <location>
        <begin position="132"/>
        <end position="149"/>
    </location>
</feature>
<feature type="region of interest" description="Disordered" evidence="1">
    <location>
        <begin position="54"/>
        <end position="84"/>
    </location>
</feature>
<organism evidence="2 3">
    <name type="scientific">Piedraia hortae CBS 480.64</name>
    <dbReference type="NCBI Taxonomy" id="1314780"/>
    <lineage>
        <taxon>Eukaryota</taxon>
        <taxon>Fungi</taxon>
        <taxon>Dikarya</taxon>
        <taxon>Ascomycota</taxon>
        <taxon>Pezizomycotina</taxon>
        <taxon>Dothideomycetes</taxon>
        <taxon>Dothideomycetidae</taxon>
        <taxon>Capnodiales</taxon>
        <taxon>Piedraiaceae</taxon>
        <taxon>Piedraia</taxon>
    </lineage>
</organism>
<feature type="region of interest" description="Disordered" evidence="1">
    <location>
        <begin position="246"/>
        <end position="267"/>
    </location>
</feature>
<name>A0A6A7C3J7_9PEZI</name>
<protein>
    <submittedName>
        <fullName evidence="2">Uncharacterized protein</fullName>
    </submittedName>
</protein>
<sequence>MVLGTNAKPRVSLQETALNRQLLRLFDAVSAHRHPVFKLQQAAIDELKKSLLSGQNDGQKKTNGLGVEPPKQKLQDGGRTNVQSRRKRLEAAVSALSEASKRFDEGLTPLDVTSILRAAQLSVPPISGLPPESTNPSGGPTPVISTEASTPFAAPNNRVRPASTLSLVTTARPRPEAEDEEYSPPDPLTFDKSRPARAIEVLNEAAESDYEPGEVADDVSNSHIVAPQPQRMHLRGETTVMTLESRNQNDVSRAGPPIDASRPVQSIEQDSPAINGRQMSHAYHGTRKRKKPQWDSVDIPLKRGRQVMYGGATSPPPSRVAWVKQEPTSPRQTQPIDLTAPGLEPPRSAWPHHPPDQTVGGAPRQMSQERGLVRAISVAHIGDPNSAASAIPLPQEVDTGGTRHMRQETAVPIYHQPYPVPAAQRIIVDQYGTQYREVRPMEQRMEIQYVNLPPAAYAEPSGPQYTPVYQTPRPAYEEPAPTYQQHVQYVQPNEAQPAFYARHASVAPVQYLPRAPPSLPPPRAVAYVDQYGRELHPEQMRRYA</sequence>
<dbReference type="AlphaFoldDB" id="A0A6A7C3J7"/>
<proteinExistence type="predicted"/>
<dbReference type="Proteomes" id="UP000799421">
    <property type="component" value="Unassembled WGS sequence"/>
</dbReference>
<accession>A0A6A7C3J7</accession>
<reference evidence="2" key="1">
    <citation type="journal article" date="2020" name="Stud. Mycol.">
        <title>101 Dothideomycetes genomes: a test case for predicting lifestyles and emergence of pathogens.</title>
        <authorList>
            <person name="Haridas S."/>
            <person name="Albert R."/>
            <person name="Binder M."/>
            <person name="Bloem J."/>
            <person name="Labutti K."/>
            <person name="Salamov A."/>
            <person name="Andreopoulos B."/>
            <person name="Baker S."/>
            <person name="Barry K."/>
            <person name="Bills G."/>
            <person name="Bluhm B."/>
            <person name="Cannon C."/>
            <person name="Castanera R."/>
            <person name="Culley D."/>
            <person name="Daum C."/>
            <person name="Ezra D."/>
            <person name="Gonzalez J."/>
            <person name="Henrissat B."/>
            <person name="Kuo A."/>
            <person name="Liang C."/>
            <person name="Lipzen A."/>
            <person name="Lutzoni F."/>
            <person name="Magnuson J."/>
            <person name="Mondo S."/>
            <person name="Nolan M."/>
            <person name="Ohm R."/>
            <person name="Pangilinan J."/>
            <person name="Park H.-J."/>
            <person name="Ramirez L."/>
            <person name="Alfaro M."/>
            <person name="Sun H."/>
            <person name="Tritt A."/>
            <person name="Yoshinaga Y."/>
            <person name="Zwiers L.-H."/>
            <person name="Turgeon B."/>
            <person name="Goodwin S."/>
            <person name="Spatafora J."/>
            <person name="Crous P."/>
            <person name="Grigoriev I."/>
        </authorList>
    </citation>
    <scope>NUCLEOTIDE SEQUENCE</scope>
    <source>
        <strain evidence="2">CBS 480.64</strain>
    </source>
</reference>
<feature type="region of interest" description="Disordered" evidence="1">
    <location>
        <begin position="125"/>
        <end position="192"/>
    </location>
</feature>
<keyword evidence="3" id="KW-1185">Reference proteome</keyword>
<evidence type="ECO:0000313" key="3">
    <source>
        <dbReference type="Proteomes" id="UP000799421"/>
    </source>
</evidence>
<evidence type="ECO:0000313" key="2">
    <source>
        <dbReference type="EMBL" id="KAF2861609.1"/>
    </source>
</evidence>